<organism evidence="7 8">
    <name type="scientific">Rhizoctonia solani</name>
    <dbReference type="NCBI Taxonomy" id="456999"/>
    <lineage>
        <taxon>Eukaryota</taxon>
        <taxon>Fungi</taxon>
        <taxon>Dikarya</taxon>
        <taxon>Basidiomycota</taxon>
        <taxon>Agaricomycotina</taxon>
        <taxon>Agaricomycetes</taxon>
        <taxon>Cantharellales</taxon>
        <taxon>Ceratobasidiaceae</taxon>
        <taxon>Rhizoctonia</taxon>
    </lineage>
</organism>
<dbReference type="InterPro" id="IPR017853">
    <property type="entry name" value="GH"/>
</dbReference>
<feature type="domain" description="Glycoside hydrolase family 5" evidence="6">
    <location>
        <begin position="42"/>
        <end position="192"/>
    </location>
</feature>
<name>A0A8H7H2P5_9AGAM</name>
<dbReference type="Pfam" id="PF00150">
    <property type="entry name" value="Cellulase"/>
    <property type="match status" value="1"/>
</dbReference>
<dbReference type="Proteomes" id="UP000650582">
    <property type="component" value="Unassembled WGS sequence"/>
</dbReference>
<evidence type="ECO:0000256" key="4">
    <source>
        <dbReference type="RuleBase" id="RU361153"/>
    </source>
</evidence>
<dbReference type="EMBL" id="JACYCC010000217">
    <property type="protein sequence ID" value="KAF8671708.1"/>
    <property type="molecule type" value="Genomic_DNA"/>
</dbReference>
<evidence type="ECO:0000256" key="5">
    <source>
        <dbReference type="SAM" id="MobiDB-lite"/>
    </source>
</evidence>
<dbReference type="AlphaFoldDB" id="A0A8H7H2P5"/>
<comment type="caution">
    <text evidence="7">The sequence shown here is derived from an EMBL/GenBank/DDBJ whole genome shotgun (WGS) entry which is preliminary data.</text>
</comment>
<keyword evidence="3 4" id="KW-0326">Glycosidase</keyword>
<dbReference type="PANTHER" id="PTHR31297:SF42">
    <property type="entry name" value="GLYCOSIDE HYDROLASE FAMILY 5 DOMAIN-CONTAINING PROTEIN"/>
    <property type="match status" value="1"/>
</dbReference>
<dbReference type="Gene3D" id="3.20.20.80">
    <property type="entry name" value="Glycosidases"/>
    <property type="match status" value="2"/>
</dbReference>
<protein>
    <submittedName>
        <fullName evidence="7">Cellulase (Glycosyl hydrolase family 5)</fullName>
    </submittedName>
</protein>
<evidence type="ECO:0000259" key="6">
    <source>
        <dbReference type="Pfam" id="PF00150"/>
    </source>
</evidence>
<evidence type="ECO:0000313" key="7">
    <source>
        <dbReference type="EMBL" id="KAF8671708.1"/>
    </source>
</evidence>
<evidence type="ECO:0000256" key="3">
    <source>
        <dbReference type="ARBA" id="ARBA00023295"/>
    </source>
</evidence>
<dbReference type="GO" id="GO:0009251">
    <property type="term" value="P:glucan catabolic process"/>
    <property type="evidence" value="ECO:0007669"/>
    <property type="project" value="TreeGrafter"/>
</dbReference>
<gene>
    <name evidence="7" type="ORF">RHS04_08187</name>
</gene>
<dbReference type="SUPFAM" id="SSF51445">
    <property type="entry name" value="(Trans)glycosidases"/>
    <property type="match status" value="1"/>
</dbReference>
<evidence type="ECO:0000313" key="8">
    <source>
        <dbReference type="Proteomes" id="UP000650582"/>
    </source>
</evidence>
<proteinExistence type="inferred from homology"/>
<reference evidence="7" key="1">
    <citation type="submission" date="2020-09" db="EMBL/GenBank/DDBJ databases">
        <title>Comparative genome analyses of four rice-infecting Rhizoctonia solani isolates reveal extensive enrichment of homogalacturonan modification genes.</title>
        <authorList>
            <person name="Lee D.-Y."/>
            <person name="Jeon J."/>
            <person name="Kim K.-T."/>
            <person name="Cheong K."/>
            <person name="Song H."/>
            <person name="Choi G."/>
            <person name="Ko J."/>
            <person name="Opiyo S.O."/>
            <person name="Zuo S."/>
            <person name="Madhav S."/>
            <person name="Lee Y.-H."/>
            <person name="Wang G.-L."/>
        </authorList>
    </citation>
    <scope>NUCLEOTIDE SEQUENCE</scope>
    <source>
        <strain evidence="7">AG1-IA YN-7</strain>
    </source>
</reference>
<comment type="similarity">
    <text evidence="1 4">Belongs to the glycosyl hydrolase 5 (cellulase A) family.</text>
</comment>
<dbReference type="PANTHER" id="PTHR31297">
    <property type="entry name" value="GLUCAN ENDO-1,6-BETA-GLUCOSIDASE B"/>
    <property type="match status" value="1"/>
</dbReference>
<dbReference type="GO" id="GO:0008422">
    <property type="term" value="F:beta-glucosidase activity"/>
    <property type="evidence" value="ECO:0007669"/>
    <property type="project" value="TreeGrafter"/>
</dbReference>
<sequence length="436" mass="49041">MLRSPHRLLSEPWMFPKEWVQKMGGESCDDCSKCAASELSTWFTQKDVDDIAAAGLNTVRIPIGYWIIEDLPKGGLEFLKNGLRMLKEKGIHVMLDFHAMPGVSSANQMFAGRCTSDVRFYTDKNYERALTWAAVMTEMVYRDPDFSTVFAIEAINEPIMDASKTPGYGNYQKRFVEVVRSVESKFGVSCPGVDRCRIFSDPLSLAADKVVVRVLEKAISILNKTADKPGLELLYPSTHINSTLNLGGVEISAIRQGHGAGRLPLPMSAVTQSIPVKRSIDDHIVPRELRLEQYNTRRRQPPKRTGPGTVRKVADRGVADPNPDSYMQTICNTDRVKNAYADNNNPLVFGEWSLATNFDASEDFIRDWADAQRYIYAGQADGWIFWSHKIEQGSPYIPYWSYFSALKAGYFKKDPSRLANPNVCKPWIANRTSTTV</sequence>
<dbReference type="GO" id="GO:0009986">
    <property type="term" value="C:cell surface"/>
    <property type="evidence" value="ECO:0007669"/>
    <property type="project" value="TreeGrafter"/>
</dbReference>
<feature type="region of interest" description="Disordered" evidence="5">
    <location>
        <begin position="292"/>
        <end position="318"/>
    </location>
</feature>
<dbReference type="InterPro" id="IPR050386">
    <property type="entry name" value="Glycosyl_hydrolase_5"/>
</dbReference>
<dbReference type="GO" id="GO:0005576">
    <property type="term" value="C:extracellular region"/>
    <property type="evidence" value="ECO:0007669"/>
    <property type="project" value="TreeGrafter"/>
</dbReference>
<accession>A0A8H7H2P5</accession>
<evidence type="ECO:0000256" key="1">
    <source>
        <dbReference type="ARBA" id="ARBA00005641"/>
    </source>
</evidence>
<dbReference type="InterPro" id="IPR001547">
    <property type="entry name" value="Glyco_hydro_5"/>
</dbReference>
<evidence type="ECO:0000256" key="2">
    <source>
        <dbReference type="ARBA" id="ARBA00022801"/>
    </source>
</evidence>
<keyword evidence="2 4" id="KW-0378">Hydrolase</keyword>